<dbReference type="EMBL" id="JAMSHJ010000002">
    <property type="protein sequence ID" value="KAI5434955.1"/>
    <property type="molecule type" value="Genomic_DNA"/>
</dbReference>
<proteinExistence type="predicted"/>
<evidence type="ECO:0008006" key="5">
    <source>
        <dbReference type="Google" id="ProtNLM"/>
    </source>
</evidence>
<organism evidence="3 4">
    <name type="scientific">Pisum sativum</name>
    <name type="common">Garden pea</name>
    <name type="synonym">Lathyrus oleraceus</name>
    <dbReference type="NCBI Taxonomy" id="3888"/>
    <lineage>
        <taxon>Eukaryota</taxon>
        <taxon>Viridiplantae</taxon>
        <taxon>Streptophyta</taxon>
        <taxon>Embryophyta</taxon>
        <taxon>Tracheophyta</taxon>
        <taxon>Spermatophyta</taxon>
        <taxon>Magnoliopsida</taxon>
        <taxon>eudicotyledons</taxon>
        <taxon>Gunneridae</taxon>
        <taxon>Pentapetalae</taxon>
        <taxon>rosids</taxon>
        <taxon>fabids</taxon>
        <taxon>Fabales</taxon>
        <taxon>Fabaceae</taxon>
        <taxon>Papilionoideae</taxon>
        <taxon>50 kb inversion clade</taxon>
        <taxon>NPAAA clade</taxon>
        <taxon>Hologalegina</taxon>
        <taxon>IRL clade</taxon>
        <taxon>Fabeae</taxon>
        <taxon>Lathyrus</taxon>
    </lineage>
</organism>
<dbReference type="InterPro" id="IPR041677">
    <property type="entry name" value="DNA2/NAM7_AAA_11"/>
</dbReference>
<keyword evidence="4" id="KW-1185">Reference proteome</keyword>
<dbReference type="Gene3D" id="3.40.50.300">
    <property type="entry name" value="P-loop containing nucleotide triphosphate hydrolases"/>
    <property type="match status" value="2"/>
</dbReference>
<dbReference type="Pfam" id="PF13087">
    <property type="entry name" value="AAA_12"/>
    <property type="match status" value="1"/>
</dbReference>
<sequence>MMARVHQKSFENCARRRILICAQSNADVDELVSRISSPGLYGSNGKMYKPYLVQVGNAKTVHQNSLPFFIDTLVGQRISEDRMPSKDGKNDLRVDSSALLQSNMEKLIDYIRFYETKCANLRAGHPVIMLTEQYRMHPEICKFPSSHFYDNKLLNGSQMSSKSTPCHQTEGLGPYAFYDIVDGREAHEETLVQCRFVMNAKLMLRLKY</sequence>
<protein>
    <recommendedName>
        <fullName evidence="5">DNA2/NAM7 helicase-like C-terminal domain-containing protein</fullName>
    </recommendedName>
</protein>
<feature type="domain" description="DNA2/NAM7 helicase-like C-terminal" evidence="2">
    <location>
        <begin position="124"/>
        <end position="190"/>
    </location>
</feature>
<dbReference type="GO" id="GO:0004386">
    <property type="term" value="F:helicase activity"/>
    <property type="evidence" value="ECO:0007669"/>
    <property type="project" value="InterPro"/>
</dbReference>
<dbReference type="Gramene" id="Psat02G0168700-T2">
    <property type="protein sequence ID" value="KAI5434955.1"/>
    <property type="gene ID" value="KIW84_021687"/>
</dbReference>
<dbReference type="Pfam" id="PF13086">
    <property type="entry name" value="AAA_11"/>
    <property type="match status" value="1"/>
</dbReference>
<name>A0A9D4YD14_PEA</name>
<dbReference type="AlphaFoldDB" id="A0A9D4YD14"/>
<dbReference type="PANTHER" id="PTHR10887:SF495">
    <property type="entry name" value="HELICASE SENATAXIN ISOFORM X1-RELATED"/>
    <property type="match status" value="1"/>
</dbReference>
<dbReference type="Proteomes" id="UP001058974">
    <property type="component" value="Chromosome 2"/>
</dbReference>
<dbReference type="InterPro" id="IPR045055">
    <property type="entry name" value="DNA2/NAM7-like"/>
</dbReference>
<gene>
    <name evidence="3" type="ORF">KIW84_021687</name>
</gene>
<dbReference type="SUPFAM" id="SSF52540">
    <property type="entry name" value="P-loop containing nucleoside triphosphate hydrolases"/>
    <property type="match status" value="1"/>
</dbReference>
<evidence type="ECO:0000259" key="2">
    <source>
        <dbReference type="Pfam" id="PF13087"/>
    </source>
</evidence>
<dbReference type="InterPro" id="IPR041679">
    <property type="entry name" value="DNA2/NAM7-like_C"/>
</dbReference>
<dbReference type="PANTHER" id="PTHR10887">
    <property type="entry name" value="DNA2/NAM7 HELICASE FAMILY"/>
    <property type="match status" value="1"/>
</dbReference>
<accession>A0A9D4YD14</accession>
<comment type="caution">
    <text evidence="3">The sequence shown here is derived from an EMBL/GenBank/DDBJ whole genome shotgun (WGS) entry which is preliminary data.</text>
</comment>
<dbReference type="InterPro" id="IPR027417">
    <property type="entry name" value="P-loop_NTPase"/>
</dbReference>
<reference evidence="3 4" key="1">
    <citation type="journal article" date="2022" name="Nat. Genet.">
        <title>Improved pea reference genome and pan-genome highlight genomic features and evolutionary characteristics.</title>
        <authorList>
            <person name="Yang T."/>
            <person name="Liu R."/>
            <person name="Luo Y."/>
            <person name="Hu S."/>
            <person name="Wang D."/>
            <person name="Wang C."/>
            <person name="Pandey M.K."/>
            <person name="Ge S."/>
            <person name="Xu Q."/>
            <person name="Li N."/>
            <person name="Li G."/>
            <person name="Huang Y."/>
            <person name="Saxena R.K."/>
            <person name="Ji Y."/>
            <person name="Li M."/>
            <person name="Yan X."/>
            <person name="He Y."/>
            <person name="Liu Y."/>
            <person name="Wang X."/>
            <person name="Xiang C."/>
            <person name="Varshney R.K."/>
            <person name="Ding H."/>
            <person name="Gao S."/>
            <person name="Zong X."/>
        </authorList>
    </citation>
    <scope>NUCLEOTIDE SEQUENCE [LARGE SCALE GENOMIC DNA]</scope>
    <source>
        <strain evidence="3 4">cv. Zhongwan 6</strain>
    </source>
</reference>
<evidence type="ECO:0000313" key="4">
    <source>
        <dbReference type="Proteomes" id="UP001058974"/>
    </source>
</evidence>
<evidence type="ECO:0000259" key="1">
    <source>
        <dbReference type="Pfam" id="PF13086"/>
    </source>
</evidence>
<evidence type="ECO:0000313" key="3">
    <source>
        <dbReference type="EMBL" id="KAI5434955.1"/>
    </source>
</evidence>
<feature type="domain" description="DNA2/NAM7 helicase helicase" evidence="1">
    <location>
        <begin position="10"/>
        <end position="93"/>
    </location>
</feature>